<evidence type="ECO:0000313" key="1">
    <source>
        <dbReference type="EMBL" id="KAJ7351477.1"/>
    </source>
</evidence>
<feature type="non-terminal residue" evidence="1">
    <location>
        <position position="1"/>
    </location>
</feature>
<gene>
    <name evidence="1" type="ORF">DFH08DRAFT_694477</name>
</gene>
<reference evidence="1" key="1">
    <citation type="submission" date="2023-03" db="EMBL/GenBank/DDBJ databases">
        <title>Massive genome expansion in bonnet fungi (Mycena s.s.) driven by repeated elements and novel gene families across ecological guilds.</title>
        <authorList>
            <consortium name="Lawrence Berkeley National Laboratory"/>
            <person name="Harder C.B."/>
            <person name="Miyauchi S."/>
            <person name="Viragh M."/>
            <person name="Kuo A."/>
            <person name="Thoen E."/>
            <person name="Andreopoulos B."/>
            <person name="Lu D."/>
            <person name="Skrede I."/>
            <person name="Drula E."/>
            <person name="Henrissat B."/>
            <person name="Morin E."/>
            <person name="Kohler A."/>
            <person name="Barry K."/>
            <person name="LaButti K."/>
            <person name="Morin E."/>
            <person name="Salamov A."/>
            <person name="Lipzen A."/>
            <person name="Mereny Z."/>
            <person name="Hegedus B."/>
            <person name="Baldrian P."/>
            <person name="Stursova M."/>
            <person name="Weitz H."/>
            <person name="Taylor A."/>
            <person name="Grigoriev I.V."/>
            <person name="Nagy L.G."/>
            <person name="Martin F."/>
            <person name="Kauserud H."/>
        </authorList>
    </citation>
    <scope>NUCLEOTIDE SEQUENCE</scope>
    <source>
        <strain evidence="1">CBHHK002</strain>
    </source>
</reference>
<name>A0AAD7A7S8_9AGAR</name>
<dbReference type="EMBL" id="JARIHO010000013">
    <property type="protein sequence ID" value="KAJ7351477.1"/>
    <property type="molecule type" value="Genomic_DNA"/>
</dbReference>
<organism evidence="1 2">
    <name type="scientific">Mycena albidolilacea</name>
    <dbReference type="NCBI Taxonomy" id="1033008"/>
    <lineage>
        <taxon>Eukaryota</taxon>
        <taxon>Fungi</taxon>
        <taxon>Dikarya</taxon>
        <taxon>Basidiomycota</taxon>
        <taxon>Agaricomycotina</taxon>
        <taxon>Agaricomycetes</taxon>
        <taxon>Agaricomycetidae</taxon>
        <taxon>Agaricales</taxon>
        <taxon>Marasmiineae</taxon>
        <taxon>Mycenaceae</taxon>
        <taxon>Mycena</taxon>
    </lineage>
</organism>
<sequence>LIEKSSGYFIYASTVIKFIDDKDFRPTERLADVIHWQNLPIYSDRPFEALDQLYAQILCAAPARSRLIRILCVLDNFPDISLREIDHLLQLNPGDARLSLRRLHSIFNVPSNGDISVYHASIRDFLGDPTRSGEFCVRTLQRRMELARSVLKALSRRYKDSMYQSSPDGYAAIFPIDFLIMNYVICRRLACSGIRYLPSSVPPVADLVPLVRSIDPDFLFNPGPLFSEDEMLREMTDWLKVSQHINFRWILIYIQPRRWNRRLLVRI</sequence>
<protein>
    <submittedName>
        <fullName evidence="1">Uncharacterized protein</fullName>
    </submittedName>
</protein>
<dbReference type="Proteomes" id="UP001218218">
    <property type="component" value="Unassembled WGS sequence"/>
</dbReference>
<accession>A0AAD7A7S8</accession>
<evidence type="ECO:0000313" key="2">
    <source>
        <dbReference type="Proteomes" id="UP001218218"/>
    </source>
</evidence>
<comment type="caution">
    <text evidence="1">The sequence shown here is derived from an EMBL/GenBank/DDBJ whole genome shotgun (WGS) entry which is preliminary data.</text>
</comment>
<dbReference type="AlphaFoldDB" id="A0AAD7A7S8"/>
<proteinExistence type="predicted"/>
<keyword evidence="2" id="KW-1185">Reference proteome</keyword>